<evidence type="ECO:0000313" key="2">
    <source>
        <dbReference type="EMBL" id="WMV09497.1"/>
    </source>
</evidence>
<accession>A0AAF0PRV3</accession>
<keyword evidence="3" id="KW-1185">Reference proteome</keyword>
<name>A0AAF0PRV3_SOLVR</name>
<dbReference type="AlphaFoldDB" id="A0AAF0PRV3"/>
<evidence type="ECO:0000313" key="3">
    <source>
        <dbReference type="Proteomes" id="UP001234989"/>
    </source>
</evidence>
<sequence>MTVAEFVVAGGDYMGVWEETPKSWNCKSFSKMAVPIALRRNGSYDDMIASSKVYPTFRYAPEMVVHMRSRIRLFVVGLPHLSSKEGKTTMPIGDMDITRLMIYVQQVEEDKLRNSEEFQNKRAKRGNEFGHQKSNANHSSFQ</sequence>
<dbReference type="EMBL" id="CP133612">
    <property type="protein sequence ID" value="WMV09497.1"/>
    <property type="molecule type" value="Genomic_DNA"/>
</dbReference>
<feature type="region of interest" description="Disordered" evidence="1">
    <location>
        <begin position="113"/>
        <end position="142"/>
    </location>
</feature>
<organism evidence="2 3">
    <name type="scientific">Solanum verrucosum</name>
    <dbReference type="NCBI Taxonomy" id="315347"/>
    <lineage>
        <taxon>Eukaryota</taxon>
        <taxon>Viridiplantae</taxon>
        <taxon>Streptophyta</taxon>
        <taxon>Embryophyta</taxon>
        <taxon>Tracheophyta</taxon>
        <taxon>Spermatophyta</taxon>
        <taxon>Magnoliopsida</taxon>
        <taxon>eudicotyledons</taxon>
        <taxon>Gunneridae</taxon>
        <taxon>Pentapetalae</taxon>
        <taxon>asterids</taxon>
        <taxon>lamiids</taxon>
        <taxon>Solanales</taxon>
        <taxon>Solanaceae</taxon>
        <taxon>Solanoideae</taxon>
        <taxon>Solaneae</taxon>
        <taxon>Solanum</taxon>
    </lineage>
</organism>
<protein>
    <submittedName>
        <fullName evidence="2">Uncharacterized protein</fullName>
    </submittedName>
</protein>
<gene>
    <name evidence="2" type="ORF">MTR67_002882</name>
</gene>
<dbReference type="Proteomes" id="UP001234989">
    <property type="component" value="Chromosome 1"/>
</dbReference>
<feature type="compositionally biased region" description="Basic and acidic residues" evidence="1">
    <location>
        <begin position="113"/>
        <end position="131"/>
    </location>
</feature>
<reference evidence="2" key="1">
    <citation type="submission" date="2023-08" db="EMBL/GenBank/DDBJ databases">
        <title>A de novo genome assembly of Solanum verrucosum Schlechtendal, a Mexican diploid species geographically isolated from the other diploid A-genome species in potato relatives.</title>
        <authorList>
            <person name="Hosaka K."/>
        </authorList>
    </citation>
    <scope>NUCLEOTIDE SEQUENCE</scope>
    <source>
        <tissue evidence="2">Young leaves</tissue>
    </source>
</reference>
<proteinExistence type="predicted"/>
<feature type="compositionally biased region" description="Polar residues" evidence="1">
    <location>
        <begin position="132"/>
        <end position="142"/>
    </location>
</feature>
<evidence type="ECO:0000256" key="1">
    <source>
        <dbReference type="SAM" id="MobiDB-lite"/>
    </source>
</evidence>